<dbReference type="AlphaFoldDB" id="A0A5N6PA86"/>
<comment type="caution">
    <text evidence="1">The sequence shown here is derived from an EMBL/GenBank/DDBJ whole genome shotgun (WGS) entry which is preliminary data.</text>
</comment>
<dbReference type="Proteomes" id="UP000326396">
    <property type="component" value="Linkage Group LG14"/>
</dbReference>
<evidence type="ECO:0000313" key="2">
    <source>
        <dbReference type="Proteomes" id="UP000326396"/>
    </source>
</evidence>
<gene>
    <name evidence="1" type="ORF">E3N88_13065</name>
</gene>
<keyword evidence="2" id="KW-1185">Reference proteome</keyword>
<evidence type="ECO:0000313" key="1">
    <source>
        <dbReference type="EMBL" id="KAD5961592.1"/>
    </source>
</evidence>
<dbReference type="EMBL" id="SZYD01000006">
    <property type="protein sequence ID" value="KAD5961592.1"/>
    <property type="molecule type" value="Genomic_DNA"/>
</dbReference>
<proteinExistence type="predicted"/>
<sequence>MSLTILYPKGTETLNYDYPINRSINVASEEDQNINRFVIGGLITIEDRDQNRLMIIRLPIEINGEQSINEERYVELKNPYEKRIDQVNTLVWDYI</sequence>
<organism evidence="1 2">
    <name type="scientific">Mikania micrantha</name>
    <name type="common">bitter vine</name>
    <dbReference type="NCBI Taxonomy" id="192012"/>
    <lineage>
        <taxon>Eukaryota</taxon>
        <taxon>Viridiplantae</taxon>
        <taxon>Streptophyta</taxon>
        <taxon>Embryophyta</taxon>
        <taxon>Tracheophyta</taxon>
        <taxon>Spermatophyta</taxon>
        <taxon>Magnoliopsida</taxon>
        <taxon>eudicotyledons</taxon>
        <taxon>Gunneridae</taxon>
        <taxon>Pentapetalae</taxon>
        <taxon>asterids</taxon>
        <taxon>campanulids</taxon>
        <taxon>Asterales</taxon>
        <taxon>Asteraceae</taxon>
        <taxon>Asteroideae</taxon>
        <taxon>Heliantheae alliance</taxon>
        <taxon>Eupatorieae</taxon>
        <taxon>Mikania</taxon>
    </lineage>
</organism>
<reference evidence="1 2" key="1">
    <citation type="submission" date="2019-05" db="EMBL/GenBank/DDBJ databases">
        <title>Mikania micrantha, genome provides insights into the molecular mechanism of rapid growth.</title>
        <authorList>
            <person name="Liu B."/>
        </authorList>
    </citation>
    <scope>NUCLEOTIDE SEQUENCE [LARGE SCALE GENOMIC DNA]</scope>
    <source>
        <strain evidence="1">NLD-2019</strain>
        <tissue evidence="1">Leaf</tissue>
    </source>
</reference>
<name>A0A5N6PA86_9ASTR</name>
<protein>
    <submittedName>
        <fullName evidence="1">Uncharacterized protein</fullName>
    </submittedName>
</protein>
<accession>A0A5N6PA86</accession>